<name>A0A5J6DAZ5_9CAUD</name>
<gene>
    <name evidence="1" type="ORF">pEpSNUABM01_204</name>
</gene>
<organism evidence="1 2">
    <name type="scientific">Erwinia phage pEp_SNUABM_01</name>
    <dbReference type="NCBI Taxonomy" id="2601643"/>
    <lineage>
        <taxon>Viruses</taxon>
        <taxon>Duplodnaviria</taxon>
        <taxon>Heunggongvirae</taxon>
        <taxon>Uroviricota</taxon>
        <taxon>Caudoviricetes</taxon>
        <taxon>Vequintavirinae</taxon>
        <taxon>Henunavirus</taxon>
        <taxon>Henunavirus SNUABM01</taxon>
    </lineage>
</organism>
<evidence type="ECO:0000313" key="1">
    <source>
        <dbReference type="EMBL" id="QEQ95030.1"/>
    </source>
</evidence>
<keyword evidence="2" id="KW-1185">Reference proteome</keyword>
<sequence>MRIFVEERVGTPITQEERAYLRGQIADLEAAKELDRLDRSIKSMTELCGSWDAELEILCIDHDISMIQKTLAAGIVTGV</sequence>
<dbReference type="EMBL" id="MN184887">
    <property type="protein sequence ID" value="QEQ95030.1"/>
    <property type="molecule type" value="Genomic_DNA"/>
</dbReference>
<dbReference type="Proteomes" id="UP000326545">
    <property type="component" value="Segment"/>
</dbReference>
<proteinExistence type="predicted"/>
<accession>A0A5J6DAZ5</accession>
<protein>
    <submittedName>
        <fullName evidence="1">Uncharacterized protein</fullName>
    </submittedName>
</protein>
<reference evidence="1 2" key="1">
    <citation type="submission" date="2019-07" db="EMBL/GenBank/DDBJ databases">
        <title>Complete genome sequence of bacteriophages infecting Erwinia pyrifoliae.</title>
        <authorList>
            <person name="Kim S.G."/>
            <person name="Park S.C."/>
        </authorList>
    </citation>
    <scope>NUCLEOTIDE SEQUENCE [LARGE SCALE GENOMIC DNA]</scope>
</reference>
<evidence type="ECO:0000313" key="2">
    <source>
        <dbReference type="Proteomes" id="UP000326545"/>
    </source>
</evidence>